<accession>A0AB40CZV0</accession>
<dbReference type="AlphaFoldDB" id="A0AB40CZV0"/>
<evidence type="ECO:0000313" key="5">
    <source>
        <dbReference type="Proteomes" id="UP001515500"/>
    </source>
</evidence>
<dbReference type="Gene3D" id="6.10.140.1620">
    <property type="match status" value="1"/>
</dbReference>
<name>A0AB40CZV0_DIOCR</name>
<gene>
    <name evidence="6" type="primary">LOC120280677</name>
</gene>
<evidence type="ECO:0000256" key="4">
    <source>
        <dbReference type="SAM" id="MobiDB-lite"/>
    </source>
</evidence>
<dbReference type="RefSeq" id="XP_039143538.1">
    <property type="nucleotide sequence ID" value="XM_039287604.1"/>
</dbReference>
<sequence length="320" mass="36722">MQSAFFKLIKQTMETLSHASSSSLLDHRRASTFDEISMHQRFLFLDTVKEMKNLRSQLYTAADHFELCYKNEKQTYIVMNNLKDYVIKAFVNTVDHLGSVSDKINALLDEKIKDVSKSEVGIVCVEQRLRTCREFTDHKGLVQQSLIIKPPKYHKHYILPAGKAIRECGTHVIRKYEESKLRKDIIDQSQSLQTVANATHGEKQLRFSKSPSILLSKLAQSSLPSPRMLSPSPSLPTGKFVFTEQRSDAMKRSGSISYRRSFRSISNIGRSYSPEPWKSRSSHAYSERNEHIEMNNGSSRNIFKSLLSRRRSRKEDVLSG</sequence>
<reference evidence="6" key="1">
    <citation type="submission" date="2025-08" db="UniProtKB">
        <authorList>
            <consortium name="RefSeq"/>
        </authorList>
    </citation>
    <scope>IDENTIFICATION</scope>
</reference>
<protein>
    <submittedName>
        <fullName evidence="6">Protein ABIL2-like isoform X1</fullName>
    </submittedName>
</protein>
<keyword evidence="5" id="KW-1185">Reference proteome</keyword>
<feature type="region of interest" description="Disordered" evidence="4">
    <location>
        <begin position="273"/>
        <end position="293"/>
    </location>
</feature>
<proteinExistence type="inferred from homology"/>
<evidence type="ECO:0000256" key="1">
    <source>
        <dbReference type="ARBA" id="ARBA00010020"/>
    </source>
</evidence>
<dbReference type="GeneID" id="120280677"/>
<comment type="subunit">
    <text evidence="2">Binds SCAR.</text>
</comment>
<dbReference type="PANTHER" id="PTHR10460">
    <property type="entry name" value="ABL INTERACTOR FAMILY MEMBER"/>
    <property type="match status" value="1"/>
</dbReference>
<dbReference type="Proteomes" id="UP001515500">
    <property type="component" value="Chromosome 17"/>
</dbReference>
<comment type="similarity">
    <text evidence="1">Belongs to the ABI family.</text>
</comment>
<dbReference type="InterPro" id="IPR028457">
    <property type="entry name" value="ABI"/>
</dbReference>
<comment type="function">
    <text evidence="3">Involved in regulation of actin and microtubule organization. Part of a WAVE complex that activates the Arp2/3 complex.</text>
</comment>
<evidence type="ECO:0000256" key="3">
    <source>
        <dbReference type="ARBA" id="ARBA00025223"/>
    </source>
</evidence>
<evidence type="ECO:0000256" key="2">
    <source>
        <dbReference type="ARBA" id="ARBA00011513"/>
    </source>
</evidence>
<evidence type="ECO:0000313" key="6">
    <source>
        <dbReference type="RefSeq" id="XP_039143538.1"/>
    </source>
</evidence>
<dbReference type="PANTHER" id="PTHR10460:SF10">
    <property type="entry name" value="PROTEIN ABIL3"/>
    <property type="match status" value="1"/>
</dbReference>
<organism evidence="5 6">
    <name type="scientific">Dioscorea cayennensis subsp. rotundata</name>
    <name type="common">White Guinea yam</name>
    <name type="synonym">Dioscorea rotundata</name>
    <dbReference type="NCBI Taxonomy" id="55577"/>
    <lineage>
        <taxon>Eukaryota</taxon>
        <taxon>Viridiplantae</taxon>
        <taxon>Streptophyta</taxon>
        <taxon>Embryophyta</taxon>
        <taxon>Tracheophyta</taxon>
        <taxon>Spermatophyta</taxon>
        <taxon>Magnoliopsida</taxon>
        <taxon>Liliopsida</taxon>
        <taxon>Dioscoreales</taxon>
        <taxon>Dioscoreaceae</taxon>
        <taxon>Dioscorea</taxon>
    </lineage>
</organism>